<dbReference type="AlphaFoldDB" id="A0A1B7TBP6"/>
<dbReference type="GO" id="GO:0005524">
    <property type="term" value="F:ATP binding"/>
    <property type="evidence" value="ECO:0007669"/>
    <property type="project" value="InterPro"/>
</dbReference>
<feature type="domain" description="Phosphoribulokinase/uridine kinase" evidence="1">
    <location>
        <begin position="7"/>
        <end position="172"/>
    </location>
</feature>
<dbReference type="GO" id="GO:0016301">
    <property type="term" value="F:kinase activity"/>
    <property type="evidence" value="ECO:0007669"/>
    <property type="project" value="InterPro"/>
</dbReference>
<gene>
    <name evidence="2" type="ORF">HANVADRAFT_25654</name>
</gene>
<dbReference type="InterPro" id="IPR006083">
    <property type="entry name" value="PRK/URK"/>
</dbReference>
<dbReference type="Gene3D" id="3.40.50.300">
    <property type="entry name" value="P-loop containing nucleotide triphosphate hydrolases"/>
    <property type="match status" value="1"/>
</dbReference>
<comment type="caution">
    <text evidence="2">The sequence shown here is derived from an EMBL/GenBank/DDBJ whole genome shotgun (WGS) entry which is preliminary data.</text>
</comment>
<protein>
    <submittedName>
        <fullName evidence="2">p-loop containing nucleoside triphosphate hydrolase protein</fullName>
    </submittedName>
</protein>
<keyword evidence="3" id="KW-1185">Reference proteome</keyword>
<dbReference type="EMBL" id="LXPE01000022">
    <property type="protein sequence ID" value="OBA26150.1"/>
    <property type="molecule type" value="Genomic_DNA"/>
</dbReference>
<reference evidence="3" key="1">
    <citation type="journal article" date="2016" name="Proc. Natl. Acad. Sci. U.S.A.">
        <title>Comparative genomics of biotechnologically important yeasts.</title>
        <authorList>
            <person name="Riley R."/>
            <person name="Haridas S."/>
            <person name="Wolfe K.H."/>
            <person name="Lopes M.R."/>
            <person name="Hittinger C.T."/>
            <person name="Goeker M."/>
            <person name="Salamov A.A."/>
            <person name="Wisecaver J.H."/>
            <person name="Long T.M."/>
            <person name="Calvey C.H."/>
            <person name="Aerts A.L."/>
            <person name="Barry K.W."/>
            <person name="Choi C."/>
            <person name="Clum A."/>
            <person name="Coughlan A.Y."/>
            <person name="Deshpande S."/>
            <person name="Douglass A.P."/>
            <person name="Hanson S.J."/>
            <person name="Klenk H.-P."/>
            <person name="LaButti K.M."/>
            <person name="Lapidus A."/>
            <person name="Lindquist E.A."/>
            <person name="Lipzen A.M."/>
            <person name="Meier-Kolthoff J.P."/>
            <person name="Ohm R.A."/>
            <person name="Otillar R.P."/>
            <person name="Pangilinan J.L."/>
            <person name="Peng Y."/>
            <person name="Rokas A."/>
            <person name="Rosa C.A."/>
            <person name="Scheuner C."/>
            <person name="Sibirny A.A."/>
            <person name="Slot J.C."/>
            <person name="Stielow J.B."/>
            <person name="Sun H."/>
            <person name="Kurtzman C.P."/>
            <person name="Blackwell M."/>
            <person name="Grigoriev I.V."/>
            <person name="Jeffries T.W."/>
        </authorList>
    </citation>
    <scope>NUCLEOTIDE SEQUENCE [LARGE SCALE GENOMIC DNA]</scope>
    <source>
        <strain evidence="3">NRRL Y-1626</strain>
    </source>
</reference>
<keyword evidence="2" id="KW-0378">Hydrolase</keyword>
<dbReference type="Pfam" id="PF00485">
    <property type="entry name" value="PRK"/>
    <property type="match status" value="1"/>
</dbReference>
<organism evidence="2 3">
    <name type="scientific">Hanseniaspora valbyensis NRRL Y-1626</name>
    <dbReference type="NCBI Taxonomy" id="766949"/>
    <lineage>
        <taxon>Eukaryota</taxon>
        <taxon>Fungi</taxon>
        <taxon>Dikarya</taxon>
        <taxon>Ascomycota</taxon>
        <taxon>Saccharomycotina</taxon>
        <taxon>Saccharomycetes</taxon>
        <taxon>Saccharomycodales</taxon>
        <taxon>Saccharomycodaceae</taxon>
        <taxon>Hanseniaspora</taxon>
    </lineage>
</organism>
<accession>A0A1B7TBP6</accession>
<sequence>RKNMLLVGCSGCSSSGKTTVVKLLNSIIQAKDKEYGTDYQSNIIILHEDDFFKTDADIPIDPKRQIMNWDCPEALNLDLFKKELHNLKQNGDDKLSLLSSDLIHNDNVESLDKFKFDREFEEKIYSTFKNIIVKAEAKTNVKKFYIVLVDGFMMFHDDSLLNLFDVKLFFRAPYKVLKERREKRSYKTLEGSWVDPPFYFDEFVYKYYNLNHQHLFNNNDVENESLLPDYSTHIVMYENGGSNDDLSVEDILSDILKQLDSSI</sequence>
<evidence type="ECO:0000313" key="2">
    <source>
        <dbReference type="EMBL" id="OBA26150.1"/>
    </source>
</evidence>
<dbReference type="PANTHER" id="PTHR10285">
    <property type="entry name" value="URIDINE KINASE"/>
    <property type="match status" value="1"/>
</dbReference>
<proteinExistence type="predicted"/>
<dbReference type="OrthoDB" id="10041966at2759"/>
<dbReference type="Proteomes" id="UP000092321">
    <property type="component" value="Unassembled WGS sequence"/>
</dbReference>
<dbReference type="SUPFAM" id="SSF52540">
    <property type="entry name" value="P-loop containing nucleoside triphosphate hydrolases"/>
    <property type="match status" value="1"/>
</dbReference>
<dbReference type="CDD" id="cd02024">
    <property type="entry name" value="NRK1"/>
    <property type="match status" value="1"/>
</dbReference>
<evidence type="ECO:0000259" key="1">
    <source>
        <dbReference type="Pfam" id="PF00485"/>
    </source>
</evidence>
<evidence type="ECO:0000313" key="3">
    <source>
        <dbReference type="Proteomes" id="UP000092321"/>
    </source>
</evidence>
<dbReference type="InterPro" id="IPR027417">
    <property type="entry name" value="P-loop_NTPase"/>
</dbReference>
<feature type="non-terminal residue" evidence="2">
    <location>
        <position position="1"/>
    </location>
</feature>
<name>A0A1B7TBP6_9ASCO</name>
<dbReference type="GO" id="GO:0016787">
    <property type="term" value="F:hydrolase activity"/>
    <property type="evidence" value="ECO:0007669"/>
    <property type="project" value="UniProtKB-KW"/>
</dbReference>